<name>A0A1F6AX33_9BACT</name>
<sequence length="135" mass="14302">MKRFILLVILILMATSHVSAAKPRVAKSGGGIKVVGGSYSTARLSRGTNSVVVSFINLANVSKASYMLSYTGGGIAQGVVGSITPVGAIDSRDLYFGTCSHGVCTPHYNIKNARLVVTTYLKSGAKNVKLYRIKY</sequence>
<feature type="signal peptide" evidence="1">
    <location>
        <begin position="1"/>
        <end position="20"/>
    </location>
</feature>
<feature type="chain" id="PRO_5009523016" evidence="1">
    <location>
        <begin position="21"/>
        <end position="135"/>
    </location>
</feature>
<gene>
    <name evidence="2" type="ORF">A2971_00325</name>
</gene>
<keyword evidence="1" id="KW-0732">Signal</keyword>
<evidence type="ECO:0000256" key="1">
    <source>
        <dbReference type="SAM" id="SignalP"/>
    </source>
</evidence>
<dbReference type="Proteomes" id="UP000178461">
    <property type="component" value="Unassembled WGS sequence"/>
</dbReference>
<protein>
    <submittedName>
        <fullName evidence="2">Uncharacterized protein</fullName>
    </submittedName>
</protein>
<dbReference type="EMBL" id="MFJW01000033">
    <property type="protein sequence ID" value="OGG29188.1"/>
    <property type="molecule type" value="Genomic_DNA"/>
</dbReference>
<dbReference type="AlphaFoldDB" id="A0A1F6AX33"/>
<organism evidence="2 3">
    <name type="scientific">Candidatus Gottesmanbacteria bacterium RIFCSPLOWO2_01_FULL_46_21</name>
    <dbReference type="NCBI Taxonomy" id="1798393"/>
    <lineage>
        <taxon>Bacteria</taxon>
        <taxon>Candidatus Gottesmaniibacteriota</taxon>
    </lineage>
</organism>
<reference evidence="2 3" key="1">
    <citation type="journal article" date="2016" name="Nat. Commun.">
        <title>Thousands of microbial genomes shed light on interconnected biogeochemical processes in an aquifer system.</title>
        <authorList>
            <person name="Anantharaman K."/>
            <person name="Brown C.T."/>
            <person name="Hug L.A."/>
            <person name="Sharon I."/>
            <person name="Castelle C.J."/>
            <person name="Probst A.J."/>
            <person name="Thomas B.C."/>
            <person name="Singh A."/>
            <person name="Wilkins M.J."/>
            <person name="Karaoz U."/>
            <person name="Brodie E.L."/>
            <person name="Williams K.H."/>
            <person name="Hubbard S.S."/>
            <person name="Banfield J.F."/>
        </authorList>
    </citation>
    <scope>NUCLEOTIDE SEQUENCE [LARGE SCALE GENOMIC DNA]</scope>
</reference>
<evidence type="ECO:0000313" key="3">
    <source>
        <dbReference type="Proteomes" id="UP000178461"/>
    </source>
</evidence>
<proteinExistence type="predicted"/>
<evidence type="ECO:0000313" key="2">
    <source>
        <dbReference type="EMBL" id="OGG29188.1"/>
    </source>
</evidence>
<comment type="caution">
    <text evidence="2">The sequence shown here is derived from an EMBL/GenBank/DDBJ whole genome shotgun (WGS) entry which is preliminary data.</text>
</comment>
<accession>A0A1F6AX33</accession>